<dbReference type="OMA" id="HANTFNQ"/>
<evidence type="ECO:0000313" key="3">
    <source>
        <dbReference type="Proteomes" id="UP000740926"/>
    </source>
</evidence>
<gene>
    <name evidence="2" type="ORF">G6F50_002118</name>
</gene>
<dbReference type="AlphaFoldDB" id="A0A9P6ZC13"/>
<evidence type="ECO:0000256" key="1">
    <source>
        <dbReference type="SAM" id="MobiDB-lite"/>
    </source>
</evidence>
<reference evidence="2 3" key="1">
    <citation type="journal article" date="2020" name="Microb. Genom.">
        <title>Genetic diversity of clinical and environmental Mucorales isolates obtained from an investigation of mucormycosis cases among solid organ transplant recipients.</title>
        <authorList>
            <person name="Nguyen M.H."/>
            <person name="Kaul D."/>
            <person name="Muto C."/>
            <person name="Cheng S.J."/>
            <person name="Richter R.A."/>
            <person name="Bruno V.M."/>
            <person name="Liu G."/>
            <person name="Beyhan S."/>
            <person name="Sundermann A.J."/>
            <person name="Mounaud S."/>
            <person name="Pasculle A.W."/>
            <person name="Nierman W.C."/>
            <person name="Driscoll E."/>
            <person name="Cumbie R."/>
            <person name="Clancy C.J."/>
            <person name="Dupont C.L."/>
        </authorList>
    </citation>
    <scope>NUCLEOTIDE SEQUENCE [LARGE SCALE GENOMIC DNA]</scope>
    <source>
        <strain evidence="2 3">GL24</strain>
    </source>
</reference>
<dbReference type="EMBL" id="JAANIU010000191">
    <property type="protein sequence ID" value="KAG1574277.1"/>
    <property type="molecule type" value="Genomic_DNA"/>
</dbReference>
<feature type="compositionally biased region" description="Polar residues" evidence="1">
    <location>
        <begin position="109"/>
        <end position="125"/>
    </location>
</feature>
<accession>A0A9P6ZC13</accession>
<feature type="compositionally biased region" description="Polar residues" evidence="1">
    <location>
        <begin position="14"/>
        <end position="28"/>
    </location>
</feature>
<sequence>MSIENLAESFNRVHFSSESLPQQRQYNYASGHKSKSNRNPQCMPSDDENSSSEDEKEKKKASKHRSNPLPSDDEDDNETSDDDCLIPRKKPTSKSSRELLKKTLRQTRSDGITNAYSNNNKLSMNTTRSTDDLTRTRRTSQQIDNDDDDEIIGQQLIYQQQHDAVYQMHQYQQQHYHAQQRKQQQQQMRMSGMDLLIQREQEKAESKRQKPKIVPGKVKIEGLLSKLPEQGTHNISFQQLQLQQQTVLKPAKKVPKAPQQQPAIYPSIDYGRVMYNPSVGGMPNTFYQLPSIPISNGNLYMNYNTTQPLRPGSVMSTNTNNNNNSHRQLPSSSIPFV</sequence>
<feature type="region of interest" description="Disordered" evidence="1">
    <location>
        <begin position="1"/>
        <end position="144"/>
    </location>
</feature>
<evidence type="ECO:0000313" key="2">
    <source>
        <dbReference type="EMBL" id="KAG1574277.1"/>
    </source>
</evidence>
<comment type="caution">
    <text evidence="2">The sequence shown here is derived from an EMBL/GenBank/DDBJ whole genome shotgun (WGS) entry which is preliminary data.</text>
</comment>
<keyword evidence="3" id="KW-1185">Reference proteome</keyword>
<name>A0A9P6ZC13_9FUNG</name>
<feature type="compositionally biased region" description="Acidic residues" evidence="1">
    <location>
        <begin position="71"/>
        <end position="84"/>
    </location>
</feature>
<organism evidence="2 3">
    <name type="scientific">Rhizopus delemar</name>
    <dbReference type="NCBI Taxonomy" id="936053"/>
    <lineage>
        <taxon>Eukaryota</taxon>
        <taxon>Fungi</taxon>
        <taxon>Fungi incertae sedis</taxon>
        <taxon>Mucoromycota</taxon>
        <taxon>Mucoromycotina</taxon>
        <taxon>Mucoromycetes</taxon>
        <taxon>Mucorales</taxon>
        <taxon>Mucorineae</taxon>
        <taxon>Rhizopodaceae</taxon>
        <taxon>Rhizopus</taxon>
    </lineage>
</organism>
<feature type="compositionally biased region" description="Polar residues" evidence="1">
    <location>
        <begin position="325"/>
        <end position="337"/>
    </location>
</feature>
<feature type="region of interest" description="Disordered" evidence="1">
    <location>
        <begin position="310"/>
        <end position="337"/>
    </location>
</feature>
<proteinExistence type="predicted"/>
<dbReference type="Proteomes" id="UP000740926">
    <property type="component" value="Unassembled WGS sequence"/>
</dbReference>
<protein>
    <submittedName>
        <fullName evidence="2">Uncharacterized protein</fullName>
    </submittedName>
</protein>